<evidence type="ECO:0000313" key="6">
    <source>
        <dbReference type="Proteomes" id="UP001500307"/>
    </source>
</evidence>
<keyword evidence="6" id="KW-1185">Reference proteome</keyword>
<dbReference type="Pfam" id="PF01022">
    <property type="entry name" value="HTH_5"/>
    <property type="match status" value="1"/>
</dbReference>
<name>A0ABP8T2X0_9ACTN</name>
<dbReference type="NCBIfam" id="NF033788">
    <property type="entry name" value="HTH_metalloreg"/>
    <property type="match status" value="1"/>
</dbReference>
<dbReference type="SMART" id="SM00418">
    <property type="entry name" value="HTH_ARSR"/>
    <property type="match status" value="1"/>
</dbReference>
<protein>
    <submittedName>
        <fullName evidence="5">Metalloregulator ArsR/SmtB family transcription factor</fullName>
    </submittedName>
</protein>
<dbReference type="Gene3D" id="1.10.10.10">
    <property type="entry name" value="Winged helix-like DNA-binding domain superfamily/Winged helix DNA-binding domain"/>
    <property type="match status" value="1"/>
</dbReference>
<dbReference type="InterPro" id="IPR036390">
    <property type="entry name" value="WH_DNA-bd_sf"/>
</dbReference>
<dbReference type="PANTHER" id="PTHR43132:SF8">
    <property type="entry name" value="HTH-TYPE TRANSCRIPTIONAL REGULATOR KMTR"/>
    <property type="match status" value="1"/>
</dbReference>
<evidence type="ECO:0000313" key="5">
    <source>
        <dbReference type="EMBL" id="GAA4578679.1"/>
    </source>
</evidence>
<proteinExistence type="predicted"/>
<evidence type="ECO:0000259" key="4">
    <source>
        <dbReference type="PROSITE" id="PS50987"/>
    </source>
</evidence>
<feature type="domain" description="HTH arsR-type" evidence="4">
    <location>
        <begin position="20"/>
        <end position="114"/>
    </location>
</feature>
<reference evidence="6" key="1">
    <citation type="journal article" date="2019" name="Int. J. Syst. Evol. Microbiol.">
        <title>The Global Catalogue of Microorganisms (GCM) 10K type strain sequencing project: providing services to taxonomists for standard genome sequencing and annotation.</title>
        <authorList>
            <consortium name="The Broad Institute Genomics Platform"/>
            <consortium name="The Broad Institute Genome Sequencing Center for Infectious Disease"/>
            <person name="Wu L."/>
            <person name="Ma J."/>
        </authorList>
    </citation>
    <scope>NUCLEOTIDE SEQUENCE [LARGE SCALE GENOMIC DNA]</scope>
    <source>
        <strain evidence="6">JCM 3175</strain>
    </source>
</reference>
<dbReference type="InterPro" id="IPR036388">
    <property type="entry name" value="WH-like_DNA-bd_sf"/>
</dbReference>
<dbReference type="CDD" id="cd00090">
    <property type="entry name" value="HTH_ARSR"/>
    <property type="match status" value="1"/>
</dbReference>
<gene>
    <name evidence="5" type="ORF">GCM10023176_55030</name>
</gene>
<dbReference type="PRINTS" id="PR00778">
    <property type="entry name" value="HTHARSR"/>
</dbReference>
<keyword evidence="3" id="KW-0804">Transcription</keyword>
<dbReference type="EMBL" id="BAABGU010000043">
    <property type="protein sequence ID" value="GAA4578679.1"/>
    <property type="molecule type" value="Genomic_DNA"/>
</dbReference>
<dbReference type="PROSITE" id="PS50987">
    <property type="entry name" value="HTH_ARSR_2"/>
    <property type="match status" value="1"/>
</dbReference>
<dbReference type="InterPro" id="IPR051011">
    <property type="entry name" value="Metal_resp_trans_reg"/>
</dbReference>
<evidence type="ECO:0000256" key="2">
    <source>
        <dbReference type="ARBA" id="ARBA00023125"/>
    </source>
</evidence>
<dbReference type="PANTHER" id="PTHR43132">
    <property type="entry name" value="ARSENICAL RESISTANCE OPERON REPRESSOR ARSR-RELATED"/>
    <property type="match status" value="1"/>
</dbReference>
<comment type="caution">
    <text evidence="5">The sequence shown here is derived from an EMBL/GenBank/DDBJ whole genome shotgun (WGS) entry which is preliminary data.</text>
</comment>
<evidence type="ECO:0000256" key="3">
    <source>
        <dbReference type="ARBA" id="ARBA00023163"/>
    </source>
</evidence>
<dbReference type="InterPro" id="IPR001845">
    <property type="entry name" value="HTH_ArsR_DNA-bd_dom"/>
</dbReference>
<organism evidence="5 6">
    <name type="scientific">Micromonospora coerulea</name>
    <dbReference type="NCBI Taxonomy" id="47856"/>
    <lineage>
        <taxon>Bacteria</taxon>
        <taxon>Bacillati</taxon>
        <taxon>Actinomycetota</taxon>
        <taxon>Actinomycetes</taxon>
        <taxon>Micromonosporales</taxon>
        <taxon>Micromonosporaceae</taxon>
        <taxon>Micromonospora</taxon>
    </lineage>
</organism>
<keyword evidence="2" id="KW-0238">DNA-binding</keyword>
<dbReference type="InterPro" id="IPR011991">
    <property type="entry name" value="ArsR-like_HTH"/>
</dbReference>
<accession>A0ABP8T2X0</accession>
<sequence>MPMYARDNVAEANDLQQRLPADNKVEAATEMLRMLGDGTRLRLMWLLVEGEHDVTALVAALGVARPAVSQHLGKLRLAGLVAVRREGRRALYTARGGHVRRLVTEVLHAASHRVAGIPEHD</sequence>
<evidence type="ECO:0000256" key="1">
    <source>
        <dbReference type="ARBA" id="ARBA00023015"/>
    </source>
</evidence>
<keyword evidence="1" id="KW-0805">Transcription regulation</keyword>
<dbReference type="Proteomes" id="UP001500307">
    <property type="component" value="Unassembled WGS sequence"/>
</dbReference>
<dbReference type="SUPFAM" id="SSF46785">
    <property type="entry name" value="Winged helix' DNA-binding domain"/>
    <property type="match status" value="1"/>
</dbReference>